<dbReference type="PIRSF" id="PIRSF001293">
    <property type="entry name" value="ATP6V0A1"/>
    <property type="match status" value="1"/>
</dbReference>
<dbReference type="GO" id="GO:0000220">
    <property type="term" value="C:vacuolar proton-transporting V-type ATPase, V0 domain"/>
    <property type="evidence" value="ECO:0007669"/>
    <property type="project" value="EnsemblFungi"/>
</dbReference>
<evidence type="ECO:0000256" key="4">
    <source>
        <dbReference type="ARBA" id="ARBA00022692"/>
    </source>
</evidence>
<name>A0A1G4J780_9SACH</name>
<feature type="transmembrane region" description="Helical" evidence="9">
    <location>
        <begin position="457"/>
        <end position="481"/>
    </location>
</feature>
<feature type="transmembrane region" description="Helical" evidence="9">
    <location>
        <begin position="608"/>
        <end position="632"/>
    </location>
</feature>
<keyword evidence="3 9" id="KW-0813">Transport</keyword>
<keyword evidence="6 9" id="KW-1133">Transmembrane helix</keyword>
<keyword evidence="11" id="KW-1185">Reference proteome</keyword>
<dbReference type="InterPro" id="IPR026028">
    <property type="entry name" value="V-type_ATPase_116kDa_su_euka"/>
</dbReference>
<keyword evidence="5 9" id="KW-0375">Hydrogen ion transport</keyword>
<dbReference type="OrthoDB" id="10264220at2759"/>
<comment type="subcellular location">
    <subcellularLocation>
        <location evidence="1">Membrane</location>
        <topology evidence="1">Multi-pass membrane protein</topology>
    </subcellularLocation>
</comment>
<evidence type="ECO:0000256" key="2">
    <source>
        <dbReference type="ARBA" id="ARBA00009904"/>
    </source>
</evidence>
<feature type="transmembrane region" description="Helical" evidence="9">
    <location>
        <begin position="674"/>
        <end position="691"/>
    </location>
</feature>
<dbReference type="PANTHER" id="PTHR11629:SF59">
    <property type="entry name" value="V-TYPE PROTON ATPASE SUBUNIT A, GOLGI ISOFORM"/>
    <property type="match status" value="1"/>
</dbReference>
<dbReference type="GO" id="GO:0007035">
    <property type="term" value="P:vacuolar acidification"/>
    <property type="evidence" value="ECO:0007669"/>
    <property type="project" value="EnsemblFungi"/>
</dbReference>
<gene>
    <name evidence="10" type="ORF">LADA_0D09384G</name>
</gene>
<sequence>MTKEEATFRSADMTYVQLYIPLDISREVVCLLGNLGTIMFRDLNTELSAFQRGYVNQIRKFDELERLILNMDSVVQKFSKETWKYTVHSDVDNATQHPSLSFLISTMQTHTVDTISDLASEITDFEARVRQLHDSLNHLHQRLDLLMEHRHTAFECHRYLEVNPGLSGRVNRGQQERELNADDFQMDFGEISDNLSDAFSFDDEGEDVHGPTVAASRPDPGAIDLEEGFRHRTTIIGSINRAKVETLNKILFRILRGNLFFHNIPISEHLLENGLPVEKDCFIVFTHGEVLLKKVRKVVESLNGKIFPTNEGRSTIQSLNSQITDLQQICQTTEQTLYTELLIVADQMPMWKAVSRREKLLYAALNLFREESQGLVAEGWIPTSEIVPVSNALKNYSENTGSQNSAVVSVIKTNKKPPTFHRTNKFTQSFQAIVDAYGIATYKEVNPGLATIVTFPFMFAIMFGDAGHGAILFMIALYLVLNERTLATAQNGEIFDMAFSGRYVILLMGFFSIYTGLLYNDIFSLSMTFFKSGWKWPSDFKAGDSIEGVKSGVYPFGLDSAWHGTENNLIFTNSYKMKLSILMGFTHMTYSLMFSLVNYRFFNSRVDIIGNFLPGLVFMQSIFGYLSWAIIYKWSKDWIKDEKVAPGLLNMLINMFLAPGVVEEPLFRGQAFLQVFFLLAALVCVPWLLLYKPLKLRAQNKNAKFHGYESVHAQTVTESILESQANAGEELVVTDYHDDPSASFDFGDVMIHQVIHTIEFCLNCISHTASYLRLWALSLAHAQLSSVLWSMTIANAFSSESPGSPLAVTKVVILFGMWFVLTVCILVLMEGTSAMLHSLRLHWVEAMSKFFEGEGYPYEPFTFQNVDQLELSERLG</sequence>
<dbReference type="EMBL" id="LT598454">
    <property type="protein sequence ID" value="SCU85745.1"/>
    <property type="molecule type" value="Genomic_DNA"/>
</dbReference>
<evidence type="ECO:0000256" key="8">
    <source>
        <dbReference type="ARBA" id="ARBA00023136"/>
    </source>
</evidence>
<dbReference type="GO" id="GO:0000329">
    <property type="term" value="C:fungal-type vacuole membrane"/>
    <property type="evidence" value="ECO:0007669"/>
    <property type="project" value="TreeGrafter"/>
</dbReference>
<keyword evidence="8 9" id="KW-0472">Membrane</keyword>
<evidence type="ECO:0000256" key="5">
    <source>
        <dbReference type="ARBA" id="ARBA00022781"/>
    </source>
</evidence>
<dbReference type="Proteomes" id="UP000190274">
    <property type="component" value="Chromosome D"/>
</dbReference>
<protein>
    <recommendedName>
        <fullName evidence="9">V-type proton ATPase subunit a</fullName>
    </recommendedName>
</protein>
<evidence type="ECO:0000256" key="6">
    <source>
        <dbReference type="ARBA" id="ARBA00022989"/>
    </source>
</evidence>
<dbReference type="Pfam" id="PF01496">
    <property type="entry name" value="V_ATPase_I"/>
    <property type="match status" value="1"/>
</dbReference>
<dbReference type="GO" id="GO:0005794">
    <property type="term" value="C:Golgi apparatus"/>
    <property type="evidence" value="ECO:0007669"/>
    <property type="project" value="EnsemblFungi"/>
</dbReference>
<comment type="function">
    <text evidence="9">Essential component of the vacuolar proton pump (V-ATPase), a multimeric enzyme that catalyzes the translocation of protons across the membranes. Required for assembly and activity of the V-ATPase.</text>
</comment>
<dbReference type="GO" id="GO:0005770">
    <property type="term" value="C:late endosome"/>
    <property type="evidence" value="ECO:0007669"/>
    <property type="project" value="EnsemblFungi"/>
</dbReference>
<comment type="similarity">
    <text evidence="2 9">Belongs to the V-ATPase 116 kDa subunit family.</text>
</comment>
<organism evidence="10 11">
    <name type="scientific">Lachancea dasiensis</name>
    <dbReference type="NCBI Taxonomy" id="1072105"/>
    <lineage>
        <taxon>Eukaryota</taxon>
        <taxon>Fungi</taxon>
        <taxon>Dikarya</taxon>
        <taxon>Ascomycota</taxon>
        <taxon>Saccharomycotina</taxon>
        <taxon>Saccharomycetes</taxon>
        <taxon>Saccharomycetales</taxon>
        <taxon>Saccharomycetaceae</taxon>
        <taxon>Lachancea</taxon>
    </lineage>
</organism>
<dbReference type="InterPro" id="IPR002490">
    <property type="entry name" value="V-ATPase_116kDa_su"/>
</dbReference>
<dbReference type="GO" id="GO:0070273">
    <property type="term" value="F:phosphatidylinositol-4-phosphate binding"/>
    <property type="evidence" value="ECO:0007669"/>
    <property type="project" value="EnsemblFungi"/>
</dbReference>
<evidence type="ECO:0000256" key="9">
    <source>
        <dbReference type="RuleBase" id="RU361189"/>
    </source>
</evidence>
<dbReference type="GO" id="GO:0051117">
    <property type="term" value="F:ATPase binding"/>
    <property type="evidence" value="ECO:0007669"/>
    <property type="project" value="TreeGrafter"/>
</dbReference>
<evidence type="ECO:0000256" key="3">
    <source>
        <dbReference type="ARBA" id="ARBA00022448"/>
    </source>
</evidence>
<reference evidence="10 11" key="1">
    <citation type="submission" date="2016-03" db="EMBL/GenBank/DDBJ databases">
        <authorList>
            <person name="Devillers H."/>
        </authorList>
    </citation>
    <scope>NUCLEOTIDE SEQUENCE [LARGE SCALE GENOMIC DNA]</scope>
    <source>
        <strain evidence="10">CBS 10888</strain>
    </source>
</reference>
<dbReference type="STRING" id="1266660.A0A1G4J780"/>
<evidence type="ECO:0000313" key="10">
    <source>
        <dbReference type="EMBL" id="SCU85745.1"/>
    </source>
</evidence>
<feature type="transmembrane region" description="Helical" evidence="9">
    <location>
        <begin position="579"/>
        <end position="602"/>
    </location>
</feature>
<dbReference type="AlphaFoldDB" id="A0A1G4J780"/>
<evidence type="ECO:0000256" key="1">
    <source>
        <dbReference type="ARBA" id="ARBA00004141"/>
    </source>
</evidence>
<proteinExistence type="inferred from homology"/>
<keyword evidence="7 9" id="KW-0406">Ion transport</keyword>
<feature type="transmembrane region" description="Helical" evidence="9">
    <location>
        <begin position="806"/>
        <end position="829"/>
    </location>
</feature>
<keyword evidence="4 9" id="KW-0812">Transmembrane</keyword>
<evidence type="ECO:0000313" key="11">
    <source>
        <dbReference type="Proteomes" id="UP000190274"/>
    </source>
</evidence>
<feature type="transmembrane region" description="Helical" evidence="9">
    <location>
        <begin position="774"/>
        <end position="794"/>
    </location>
</feature>
<accession>A0A1G4J780</accession>
<feature type="transmembrane region" description="Helical" evidence="9">
    <location>
        <begin position="501"/>
        <end position="519"/>
    </location>
</feature>
<evidence type="ECO:0000256" key="7">
    <source>
        <dbReference type="ARBA" id="ARBA00023065"/>
    </source>
</evidence>
<dbReference type="PANTHER" id="PTHR11629">
    <property type="entry name" value="VACUOLAR PROTON ATPASES"/>
    <property type="match status" value="1"/>
</dbReference>
<dbReference type="GO" id="GO:0046961">
    <property type="term" value="F:proton-transporting ATPase activity, rotational mechanism"/>
    <property type="evidence" value="ECO:0007669"/>
    <property type="project" value="EnsemblFungi"/>
</dbReference>